<dbReference type="EC" id="2.6.1.9" evidence="9"/>
<keyword evidence="5 9" id="KW-0028">Amino-acid biosynthesis</keyword>
<reference evidence="13" key="1">
    <citation type="submission" date="2017-11" db="EMBL/GenBank/DDBJ databases">
        <title>Otitis media/interna in a cat caused by the recently described species Corynebacterium provencense.</title>
        <authorList>
            <person name="Kittl S."/>
            <person name="Brodard I."/>
            <person name="Rychener L."/>
            <person name="Jores J."/>
            <person name="Roosje P."/>
            <person name="Gobeli Brawand S."/>
        </authorList>
    </citation>
    <scope>NUCLEOTIDE SEQUENCE [LARGE SCALE GENOMIC DNA]</scope>
    <source>
        <strain evidence="13">17KM38</strain>
    </source>
</reference>
<comment type="subunit">
    <text evidence="3 9">Homodimer.</text>
</comment>
<evidence type="ECO:0000256" key="1">
    <source>
        <dbReference type="ARBA" id="ARBA00001933"/>
    </source>
</evidence>
<evidence type="ECO:0000256" key="7">
    <source>
        <dbReference type="ARBA" id="ARBA00022898"/>
    </source>
</evidence>
<dbReference type="InterPro" id="IPR005861">
    <property type="entry name" value="HisP_aminotrans"/>
</dbReference>
<keyword evidence="8 9" id="KW-0368">Histidine biosynthesis</keyword>
<dbReference type="Gene3D" id="3.90.1150.10">
    <property type="entry name" value="Aspartate Aminotransferase, domain 1"/>
    <property type="match status" value="2"/>
</dbReference>
<evidence type="ECO:0000313" key="12">
    <source>
        <dbReference type="EMBL" id="AWT26394.1"/>
    </source>
</evidence>
<protein>
    <recommendedName>
        <fullName evidence="9">Histidinol-phosphate aminotransferase</fullName>
        <ecNumber evidence="9">2.6.1.9</ecNumber>
    </recommendedName>
    <alternativeName>
        <fullName evidence="9">Imidazole acetol-phosphate transaminase</fullName>
    </alternativeName>
</protein>
<accession>A0A2Z3YUZ7</accession>
<dbReference type="PANTHER" id="PTHR42885">
    <property type="entry name" value="HISTIDINOL-PHOSPHATE AMINOTRANSFERASE-RELATED"/>
    <property type="match status" value="1"/>
</dbReference>
<evidence type="ECO:0000256" key="2">
    <source>
        <dbReference type="ARBA" id="ARBA00007970"/>
    </source>
</evidence>
<evidence type="ECO:0000256" key="3">
    <source>
        <dbReference type="ARBA" id="ARBA00011738"/>
    </source>
</evidence>
<dbReference type="OrthoDB" id="9809616at2"/>
<dbReference type="KEGG" id="cpre:Csp1_16100"/>
<dbReference type="GO" id="GO:0030170">
    <property type="term" value="F:pyridoxal phosphate binding"/>
    <property type="evidence" value="ECO:0007669"/>
    <property type="project" value="InterPro"/>
</dbReference>
<dbReference type="GO" id="GO:0000105">
    <property type="term" value="P:L-histidine biosynthetic process"/>
    <property type="evidence" value="ECO:0007669"/>
    <property type="project" value="UniProtKB-UniRule"/>
</dbReference>
<evidence type="ECO:0000313" key="13">
    <source>
        <dbReference type="Proteomes" id="UP000247696"/>
    </source>
</evidence>
<name>A0A2Z3YUZ7_9CORY</name>
<keyword evidence="13" id="KW-1185">Reference proteome</keyword>
<dbReference type="RefSeq" id="WP_110481517.1">
    <property type="nucleotide sequence ID" value="NZ_CP024988.1"/>
</dbReference>
<dbReference type="InterPro" id="IPR015424">
    <property type="entry name" value="PyrdxlP-dep_Trfase"/>
</dbReference>
<dbReference type="UniPathway" id="UPA00031">
    <property type="reaction ID" value="UER00012"/>
</dbReference>
<gene>
    <name evidence="9 12" type="primary">hisC</name>
    <name evidence="12" type="ORF">Csp1_16100</name>
</gene>
<feature type="domain" description="Aminotransferase class I/classII large" evidence="11">
    <location>
        <begin position="30"/>
        <end position="388"/>
    </location>
</feature>
<dbReference type="NCBIfam" id="NF002877">
    <property type="entry name" value="PRK03317.1"/>
    <property type="match status" value="1"/>
</dbReference>
<organism evidence="12 13">
    <name type="scientific">Corynebacterium provencense</name>
    <dbReference type="NCBI Taxonomy" id="1737425"/>
    <lineage>
        <taxon>Bacteria</taxon>
        <taxon>Bacillati</taxon>
        <taxon>Actinomycetota</taxon>
        <taxon>Actinomycetes</taxon>
        <taxon>Mycobacteriales</taxon>
        <taxon>Corynebacteriaceae</taxon>
        <taxon>Corynebacterium</taxon>
    </lineage>
</organism>
<comment type="similarity">
    <text evidence="2 9">Belongs to the class-II pyridoxal-phosphate-dependent aminotransferase family. Histidinol-phosphate aminotransferase subfamily.</text>
</comment>
<comment type="catalytic activity">
    <reaction evidence="9">
        <text>L-histidinol phosphate + 2-oxoglutarate = 3-(imidazol-4-yl)-2-oxopropyl phosphate + L-glutamate</text>
        <dbReference type="Rhea" id="RHEA:23744"/>
        <dbReference type="ChEBI" id="CHEBI:16810"/>
        <dbReference type="ChEBI" id="CHEBI:29985"/>
        <dbReference type="ChEBI" id="CHEBI:57766"/>
        <dbReference type="ChEBI" id="CHEBI:57980"/>
        <dbReference type="EC" id="2.6.1.9"/>
    </reaction>
</comment>
<dbReference type="CDD" id="cd00609">
    <property type="entry name" value="AAT_like"/>
    <property type="match status" value="1"/>
</dbReference>
<comment type="cofactor">
    <cofactor evidence="1 9">
        <name>pyridoxal 5'-phosphate</name>
        <dbReference type="ChEBI" id="CHEBI:597326"/>
    </cofactor>
</comment>
<feature type="region of interest" description="Disordered" evidence="10">
    <location>
        <begin position="1"/>
        <end position="22"/>
    </location>
</feature>
<dbReference type="PANTHER" id="PTHR42885:SF2">
    <property type="entry name" value="HISTIDINOL-PHOSPHATE AMINOTRANSFERASE"/>
    <property type="match status" value="1"/>
</dbReference>
<dbReference type="GO" id="GO:0004400">
    <property type="term" value="F:histidinol-phosphate transaminase activity"/>
    <property type="evidence" value="ECO:0007669"/>
    <property type="project" value="UniProtKB-UniRule"/>
</dbReference>
<dbReference type="EMBL" id="CP024988">
    <property type="protein sequence ID" value="AWT26394.1"/>
    <property type="molecule type" value="Genomic_DNA"/>
</dbReference>
<evidence type="ECO:0000256" key="5">
    <source>
        <dbReference type="ARBA" id="ARBA00022605"/>
    </source>
</evidence>
<dbReference type="SUPFAM" id="SSF53383">
    <property type="entry name" value="PLP-dependent transferases"/>
    <property type="match status" value="1"/>
</dbReference>
<evidence type="ECO:0000256" key="8">
    <source>
        <dbReference type="ARBA" id="ARBA00023102"/>
    </source>
</evidence>
<evidence type="ECO:0000256" key="10">
    <source>
        <dbReference type="SAM" id="MobiDB-lite"/>
    </source>
</evidence>
<evidence type="ECO:0000256" key="6">
    <source>
        <dbReference type="ARBA" id="ARBA00022679"/>
    </source>
</evidence>
<evidence type="ECO:0000256" key="9">
    <source>
        <dbReference type="HAMAP-Rule" id="MF_01023"/>
    </source>
</evidence>
<comment type="pathway">
    <text evidence="9">Amino-acid biosynthesis; L-histidine biosynthesis; L-histidine from 5-phospho-alpha-D-ribose 1-diphosphate: step 7/9.</text>
</comment>
<sequence length="403" mass="43385">MTGLNDLPLRPELRGKSAYGAPQLSVTNQLNTNENPYPPSPGLVGELVEEVRRLATTLNRYPERDATELRDDLASYVSTRTGVRVTRDQVWAANGSNEILQQLLQAFGGPGRQVMGFTPSYSMHPILASGTQTEFTAVPRTGENFDIDVDAAVAEIRSRRPDIVFVTTPNNPTGGVTPLEDLRRIIAAEEEVGGIVIVDEAYAEFSDGPSAVTLLADHRKSLVVSRTMSKAFDFAGGRLGYFVADPAFIEAVMLVRLPYHLSTLSQAAARVALRHAGETLATVAAIRDERIRVEAALVDMGYRVVPSESNFIFFRVPFAGTETGTESGTGTGTVADAAGPAGEPGVSSGEVEPDAHEVWQKFLDYDVLIRDVGVPGHLRVTVGLPAENDAFLTAADKIIGEYK</sequence>
<keyword evidence="4 9" id="KW-0032">Aminotransferase</keyword>
<evidence type="ECO:0000256" key="4">
    <source>
        <dbReference type="ARBA" id="ARBA00022576"/>
    </source>
</evidence>
<keyword evidence="6 9" id="KW-0808">Transferase</keyword>
<dbReference type="HAMAP" id="MF_01023">
    <property type="entry name" value="HisC_aminotrans_2"/>
    <property type="match status" value="1"/>
</dbReference>
<dbReference type="Pfam" id="PF00155">
    <property type="entry name" value="Aminotran_1_2"/>
    <property type="match status" value="1"/>
</dbReference>
<dbReference type="InterPro" id="IPR004839">
    <property type="entry name" value="Aminotransferase_I/II_large"/>
</dbReference>
<dbReference type="AlphaFoldDB" id="A0A2Z3YUZ7"/>
<dbReference type="STRING" id="1737425.GCA_900049755_02534"/>
<feature type="modified residue" description="N6-(pyridoxal phosphate)lysine" evidence="9">
    <location>
        <position position="230"/>
    </location>
</feature>
<keyword evidence="7 9" id="KW-0663">Pyridoxal phosphate</keyword>
<dbReference type="Gene3D" id="3.40.640.10">
    <property type="entry name" value="Type I PLP-dependent aspartate aminotransferase-like (Major domain)"/>
    <property type="match status" value="1"/>
</dbReference>
<proteinExistence type="inferred from homology"/>
<dbReference type="InterPro" id="IPR015421">
    <property type="entry name" value="PyrdxlP-dep_Trfase_major"/>
</dbReference>
<dbReference type="Proteomes" id="UP000247696">
    <property type="component" value="Chromosome"/>
</dbReference>
<dbReference type="InterPro" id="IPR015422">
    <property type="entry name" value="PyrdxlP-dep_Trfase_small"/>
</dbReference>
<evidence type="ECO:0000259" key="11">
    <source>
        <dbReference type="Pfam" id="PF00155"/>
    </source>
</evidence>